<feature type="compositionally biased region" description="Basic and acidic residues" evidence="1">
    <location>
        <begin position="43"/>
        <end position="53"/>
    </location>
</feature>
<evidence type="ECO:0000313" key="2">
    <source>
        <dbReference type="EMBL" id="MDP5138524.1"/>
    </source>
</evidence>
<proteinExistence type="predicted"/>
<sequence>MTKHQSNSNSNEHKRQEREAADSRIDSKKSDPRDNAGSQGKMAKNEKSARSDGRNGAVLGEINRDAGKEKQ</sequence>
<dbReference type="RefSeq" id="WP_305977643.1">
    <property type="nucleotide sequence ID" value="NZ_JAPJDZ010000187.1"/>
</dbReference>
<name>A0ABT9I559_9GAMM</name>
<evidence type="ECO:0000256" key="1">
    <source>
        <dbReference type="SAM" id="MobiDB-lite"/>
    </source>
</evidence>
<gene>
    <name evidence="2" type="ORF">ORJ04_21485</name>
</gene>
<feature type="region of interest" description="Disordered" evidence="1">
    <location>
        <begin position="1"/>
        <end position="71"/>
    </location>
</feature>
<dbReference type="Proteomes" id="UP001231109">
    <property type="component" value="Unassembled WGS sequence"/>
</dbReference>
<dbReference type="EMBL" id="JAPJDZ010000187">
    <property type="protein sequence ID" value="MDP5138524.1"/>
    <property type="molecule type" value="Genomic_DNA"/>
</dbReference>
<feature type="compositionally biased region" description="Polar residues" evidence="1">
    <location>
        <begin position="1"/>
        <end position="10"/>
    </location>
</feature>
<evidence type="ECO:0008006" key="4">
    <source>
        <dbReference type="Google" id="ProtNLM"/>
    </source>
</evidence>
<comment type="caution">
    <text evidence="2">The sequence shown here is derived from an EMBL/GenBank/DDBJ whole genome shotgun (WGS) entry which is preliminary data.</text>
</comment>
<reference evidence="2 3" key="1">
    <citation type="submission" date="2022-11" db="EMBL/GenBank/DDBJ databases">
        <title>Viruses from the air-sea interface of a natural surface slick.</title>
        <authorList>
            <person name="Rahlff J."/>
            <person name="Holmfeldt K."/>
        </authorList>
    </citation>
    <scope>NUCLEOTIDE SEQUENCE [LARGE SCALE GENOMIC DNA]</scope>
    <source>
        <strain evidence="2 3">SMS4</strain>
    </source>
</reference>
<feature type="compositionally biased region" description="Basic and acidic residues" evidence="1">
    <location>
        <begin position="62"/>
        <end position="71"/>
    </location>
</feature>
<keyword evidence="3" id="KW-1185">Reference proteome</keyword>
<protein>
    <recommendedName>
        <fullName evidence="4">Stress-induced acidophilic repeat motif-containing protein</fullName>
    </recommendedName>
</protein>
<evidence type="ECO:0000313" key="3">
    <source>
        <dbReference type="Proteomes" id="UP001231109"/>
    </source>
</evidence>
<organism evidence="2 3">
    <name type="scientific">Rheinheimera baltica</name>
    <dbReference type="NCBI Taxonomy" id="67576"/>
    <lineage>
        <taxon>Bacteria</taxon>
        <taxon>Pseudomonadati</taxon>
        <taxon>Pseudomonadota</taxon>
        <taxon>Gammaproteobacteria</taxon>
        <taxon>Chromatiales</taxon>
        <taxon>Chromatiaceae</taxon>
        <taxon>Rheinheimera</taxon>
    </lineage>
</organism>
<feature type="compositionally biased region" description="Basic and acidic residues" evidence="1">
    <location>
        <begin position="11"/>
        <end position="34"/>
    </location>
</feature>
<accession>A0ABT9I559</accession>